<sequence length="346" mass="39975">MAYRVQNHGMDLTLPSNNNKEALLIQMESPNNNFCTHVSRQFLRSELLKLLSKTWITKYEKVHDNDTPIQYDNAMFTKLKDGSVSISFKETEVVTKSSIFNTEINVITPLEPFVIPISSFNKEANPSYVFKDEDGHRYFDVCECQYCIMQYSDDEDKDSNPYKRKNKKKNRKKSMQHQLKQRYEAGDPKVDLLGEPSGKGFEYYVLYSRSKLPDHVMPEINMFQRVSQDPSSNFERDDIKHSWKVKNPLVRNSDGATKQTTTVEATLNWQSANALAQNILLKQIASNQEKFYHQTQQKVSIIEAAIQEIQKKMALLHQEYLHLASSGLMASPLISQKEAELKFLKA</sequence>
<gene>
    <name evidence="3" type="ORF">LIER_19469</name>
</gene>
<feature type="coiled-coil region" evidence="1">
    <location>
        <begin position="292"/>
        <end position="319"/>
    </location>
</feature>
<dbReference type="PANTHER" id="PTHR48435:SF1">
    <property type="entry name" value="POLYPROTEIN"/>
    <property type="match status" value="1"/>
</dbReference>
<dbReference type="Proteomes" id="UP001454036">
    <property type="component" value="Unassembled WGS sequence"/>
</dbReference>
<dbReference type="PANTHER" id="PTHR48435">
    <property type="entry name" value="POLYPROTEIN"/>
    <property type="match status" value="1"/>
</dbReference>
<feature type="compositionally biased region" description="Basic and acidic residues" evidence="2">
    <location>
        <begin position="181"/>
        <end position="191"/>
    </location>
</feature>
<evidence type="ECO:0000313" key="3">
    <source>
        <dbReference type="EMBL" id="GAA0163661.1"/>
    </source>
</evidence>
<dbReference type="InterPro" id="IPR053098">
    <property type="entry name" value="Petuviruses_polyprotein"/>
</dbReference>
<protein>
    <submittedName>
        <fullName evidence="3">Uncharacterized protein</fullName>
    </submittedName>
</protein>
<feature type="compositionally biased region" description="Basic residues" evidence="2">
    <location>
        <begin position="162"/>
        <end position="175"/>
    </location>
</feature>
<name>A0AAV3QKH5_LITER</name>
<evidence type="ECO:0000256" key="2">
    <source>
        <dbReference type="SAM" id="MobiDB-lite"/>
    </source>
</evidence>
<feature type="region of interest" description="Disordered" evidence="2">
    <location>
        <begin position="155"/>
        <end position="191"/>
    </location>
</feature>
<dbReference type="EMBL" id="BAABME010004816">
    <property type="protein sequence ID" value="GAA0163661.1"/>
    <property type="molecule type" value="Genomic_DNA"/>
</dbReference>
<keyword evidence="1" id="KW-0175">Coiled coil</keyword>
<accession>A0AAV3QKH5</accession>
<comment type="caution">
    <text evidence="3">The sequence shown here is derived from an EMBL/GenBank/DDBJ whole genome shotgun (WGS) entry which is preliminary data.</text>
</comment>
<organism evidence="3 4">
    <name type="scientific">Lithospermum erythrorhizon</name>
    <name type="common">Purple gromwell</name>
    <name type="synonym">Lithospermum officinale var. erythrorhizon</name>
    <dbReference type="NCBI Taxonomy" id="34254"/>
    <lineage>
        <taxon>Eukaryota</taxon>
        <taxon>Viridiplantae</taxon>
        <taxon>Streptophyta</taxon>
        <taxon>Embryophyta</taxon>
        <taxon>Tracheophyta</taxon>
        <taxon>Spermatophyta</taxon>
        <taxon>Magnoliopsida</taxon>
        <taxon>eudicotyledons</taxon>
        <taxon>Gunneridae</taxon>
        <taxon>Pentapetalae</taxon>
        <taxon>asterids</taxon>
        <taxon>lamiids</taxon>
        <taxon>Boraginales</taxon>
        <taxon>Boraginaceae</taxon>
        <taxon>Boraginoideae</taxon>
        <taxon>Lithospermeae</taxon>
        <taxon>Lithospermum</taxon>
    </lineage>
</organism>
<keyword evidence="4" id="KW-1185">Reference proteome</keyword>
<dbReference type="AlphaFoldDB" id="A0AAV3QKH5"/>
<reference evidence="3 4" key="1">
    <citation type="submission" date="2024-01" db="EMBL/GenBank/DDBJ databases">
        <title>The complete chloroplast genome sequence of Lithospermum erythrorhizon: insights into the phylogenetic relationship among Boraginaceae species and the maternal lineages of purple gromwells.</title>
        <authorList>
            <person name="Okada T."/>
            <person name="Watanabe K."/>
        </authorList>
    </citation>
    <scope>NUCLEOTIDE SEQUENCE [LARGE SCALE GENOMIC DNA]</scope>
</reference>
<evidence type="ECO:0000313" key="4">
    <source>
        <dbReference type="Proteomes" id="UP001454036"/>
    </source>
</evidence>
<evidence type="ECO:0000256" key="1">
    <source>
        <dbReference type="SAM" id="Coils"/>
    </source>
</evidence>
<proteinExistence type="predicted"/>